<keyword evidence="7" id="KW-1185">Reference proteome</keyword>
<dbReference type="InterPro" id="IPR016047">
    <property type="entry name" value="M23ase_b-sheet_dom"/>
</dbReference>
<feature type="chain" id="PRO_5017324332" evidence="3">
    <location>
        <begin position="28"/>
        <end position="397"/>
    </location>
</feature>
<dbReference type="InterPro" id="IPR057309">
    <property type="entry name" value="PcsB_CC"/>
</dbReference>
<evidence type="ECO:0000256" key="1">
    <source>
        <dbReference type="ARBA" id="ARBA00022729"/>
    </source>
</evidence>
<evidence type="ECO:0000313" key="7">
    <source>
        <dbReference type="Proteomes" id="UP000282311"/>
    </source>
</evidence>
<protein>
    <submittedName>
        <fullName evidence="6">Peptidase M23</fullName>
    </submittedName>
</protein>
<feature type="domain" description="M23ase beta-sheet core" evidence="4">
    <location>
        <begin position="296"/>
        <end position="390"/>
    </location>
</feature>
<keyword evidence="2" id="KW-0175">Coiled coil</keyword>
<accession>A0A3B0C3K5</accession>
<dbReference type="GO" id="GO:0004222">
    <property type="term" value="F:metalloendopeptidase activity"/>
    <property type="evidence" value="ECO:0007669"/>
    <property type="project" value="TreeGrafter"/>
</dbReference>
<dbReference type="AlphaFoldDB" id="A0A3B0C3K5"/>
<evidence type="ECO:0000259" key="4">
    <source>
        <dbReference type="Pfam" id="PF01551"/>
    </source>
</evidence>
<keyword evidence="1 3" id="KW-0732">Signal</keyword>
<dbReference type="SUPFAM" id="SSF51261">
    <property type="entry name" value="Duplicated hybrid motif"/>
    <property type="match status" value="1"/>
</dbReference>
<dbReference type="InterPro" id="IPR050570">
    <property type="entry name" value="Cell_wall_metabolism_enzyme"/>
</dbReference>
<gene>
    <name evidence="6" type="ORF">D7M11_22785</name>
</gene>
<dbReference type="RefSeq" id="WP_120749566.1">
    <property type="nucleotide sequence ID" value="NZ_RBAH01000018.1"/>
</dbReference>
<dbReference type="Proteomes" id="UP000282311">
    <property type="component" value="Unassembled WGS sequence"/>
</dbReference>
<comment type="caution">
    <text evidence="6">The sequence shown here is derived from an EMBL/GenBank/DDBJ whole genome shotgun (WGS) entry which is preliminary data.</text>
</comment>
<feature type="domain" description="Peptidoglycan hydrolase PcsB coiled-coil" evidence="5">
    <location>
        <begin position="108"/>
        <end position="180"/>
    </location>
</feature>
<reference evidence="6 7" key="1">
    <citation type="journal article" date="2007" name="Int. J. Syst. Evol. Microbiol.">
        <title>Paenibacillus ginsengarvi sp. nov., isolated from soil from ginseng cultivation.</title>
        <authorList>
            <person name="Yoon M.H."/>
            <person name="Ten L.N."/>
            <person name="Im W.T."/>
        </authorList>
    </citation>
    <scope>NUCLEOTIDE SEQUENCE [LARGE SCALE GENOMIC DNA]</scope>
    <source>
        <strain evidence="6 7">KCTC 13059</strain>
    </source>
</reference>
<feature type="signal peptide" evidence="3">
    <location>
        <begin position="1"/>
        <end position="27"/>
    </location>
</feature>
<feature type="coiled-coil region" evidence="2">
    <location>
        <begin position="205"/>
        <end position="239"/>
    </location>
</feature>
<dbReference type="FunFam" id="2.70.70.10:FF:000006">
    <property type="entry name" value="M23 family peptidase"/>
    <property type="match status" value="1"/>
</dbReference>
<organism evidence="6 7">
    <name type="scientific">Paenibacillus ginsengarvi</name>
    <dbReference type="NCBI Taxonomy" id="400777"/>
    <lineage>
        <taxon>Bacteria</taxon>
        <taxon>Bacillati</taxon>
        <taxon>Bacillota</taxon>
        <taxon>Bacilli</taxon>
        <taxon>Bacillales</taxon>
        <taxon>Paenibacillaceae</taxon>
        <taxon>Paenibacillus</taxon>
    </lineage>
</organism>
<dbReference type="PANTHER" id="PTHR21666:SF289">
    <property type="entry name" value="L-ALA--D-GLU ENDOPEPTIDASE"/>
    <property type="match status" value="1"/>
</dbReference>
<evidence type="ECO:0000259" key="5">
    <source>
        <dbReference type="Pfam" id="PF24568"/>
    </source>
</evidence>
<dbReference type="Gene3D" id="6.10.250.3150">
    <property type="match status" value="1"/>
</dbReference>
<dbReference type="InterPro" id="IPR011055">
    <property type="entry name" value="Dup_hybrid_motif"/>
</dbReference>
<sequence length="397" mass="44407">MKKLKKSAIVTCGLVLLLMSVPKLGNAMTNAEIDKRLSQIQKIEADNAKKQQENEKQKKEIAIQKKQEANNLEEIKKQIEEQGKLLNEIQGQLLASKETVKQTNEQLQEAEQRVESRDQLLKNRVRLMYTNGFVSYMEVLFEATSFSDFLDRFHALQAIVSQDKQILQANKKDKESVAQKKVQVEAELVSIQTHYAESEKIKLDMQQKEKEKETALALLAKQEEQTEHFTEEQEEYARKLADEKSKLWAERQKNDTKNKPAAVYTGGALTWPLPGRTTISSGFVNRINPVTKKAENHKGIDIPAPAGTPIQAAAPGTVIIAQWMNGYGNLIVIDHGGGLQTWYGHAKSLAVEEGTQVKTGDVVSYVGSTGQSTGNHLHFEVRKSSTPVDPIPYVSAK</sequence>
<dbReference type="Pfam" id="PF24568">
    <property type="entry name" value="CC_PcsB"/>
    <property type="match status" value="1"/>
</dbReference>
<dbReference type="EMBL" id="RBAH01000018">
    <property type="protein sequence ID" value="RKN78899.1"/>
    <property type="molecule type" value="Genomic_DNA"/>
</dbReference>
<name>A0A3B0C3K5_9BACL</name>
<evidence type="ECO:0000313" key="6">
    <source>
        <dbReference type="EMBL" id="RKN78899.1"/>
    </source>
</evidence>
<evidence type="ECO:0000256" key="3">
    <source>
        <dbReference type="SAM" id="SignalP"/>
    </source>
</evidence>
<evidence type="ECO:0000256" key="2">
    <source>
        <dbReference type="SAM" id="Coils"/>
    </source>
</evidence>
<dbReference type="Pfam" id="PF01551">
    <property type="entry name" value="Peptidase_M23"/>
    <property type="match status" value="1"/>
</dbReference>
<proteinExistence type="predicted"/>
<dbReference type="OrthoDB" id="9805799at2"/>
<dbReference type="PANTHER" id="PTHR21666">
    <property type="entry name" value="PEPTIDASE-RELATED"/>
    <property type="match status" value="1"/>
</dbReference>
<dbReference type="CDD" id="cd12797">
    <property type="entry name" value="M23_peptidase"/>
    <property type="match status" value="1"/>
</dbReference>
<feature type="coiled-coil region" evidence="2">
    <location>
        <begin position="33"/>
        <end position="124"/>
    </location>
</feature>
<dbReference type="Gene3D" id="2.70.70.10">
    <property type="entry name" value="Glucose Permease (Domain IIA)"/>
    <property type="match status" value="1"/>
</dbReference>